<dbReference type="GO" id="GO:0032259">
    <property type="term" value="P:methylation"/>
    <property type="evidence" value="ECO:0007669"/>
    <property type="project" value="UniProtKB-KW"/>
</dbReference>
<dbReference type="Pfam" id="PF01555">
    <property type="entry name" value="N6_N4_Mtase"/>
    <property type="match status" value="1"/>
</dbReference>
<dbReference type="AlphaFoldDB" id="A0A382HSM2"/>
<dbReference type="GO" id="GO:0008170">
    <property type="term" value="F:N-methyltransferase activity"/>
    <property type="evidence" value="ECO:0007669"/>
    <property type="project" value="InterPro"/>
</dbReference>
<sequence length="374" mass="41916">MQKMIDEGVQVDSVVTDPPYELGFMGKSWDSTGIAFQKETWELAFQLLKPGGHLLAFAGSRTYHRIAVAIEDAGFEIRDQIMWLYGSGFPKSLNIGKAIDKRRSSNNVIRPWLKSLGSREELAKVAKVSPRQIDHYIGENTPCPQTLTYERFILICDYYKSYPEWSDDMFPKVGKKIGEKIHGRSGGEDFGKIVGSKSTTKTEDITESATDEAKQWEGWGTALKPAHEPVVMARKPVEGTVAENVLKHGTGGINIDECRIPLEGEPPPSGSAKRVYKSNQYTEDKTYGDNKTTPESGRFPANVMHDGSEVVVKEFPYNKSTRHMSYKRSGGDFIDGIPNQEENSWFVSEEGSAARFFYCPKVSKSERNRGLDDF</sequence>
<gene>
    <name evidence="6" type="ORF">METZ01_LOCUS242986</name>
</gene>
<dbReference type="InterPro" id="IPR002941">
    <property type="entry name" value="DNA_methylase_N4/N6"/>
</dbReference>
<name>A0A382HSM2_9ZZZZ</name>
<dbReference type="InterPro" id="IPR002052">
    <property type="entry name" value="DNA_methylase_N6_adenine_CS"/>
</dbReference>
<dbReference type="EMBL" id="UINC01062987">
    <property type="protein sequence ID" value="SVB90132.1"/>
    <property type="molecule type" value="Genomic_DNA"/>
</dbReference>
<dbReference type="SUPFAM" id="SSF53335">
    <property type="entry name" value="S-adenosyl-L-methionine-dependent methyltransferases"/>
    <property type="match status" value="1"/>
</dbReference>
<proteinExistence type="inferred from homology"/>
<dbReference type="PROSITE" id="PS00092">
    <property type="entry name" value="N6_MTASE"/>
    <property type="match status" value="1"/>
</dbReference>
<accession>A0A382HSM2</accession>
<evidence type="ECO:0000259" key="5">
    <source>
        <dbReference type="Pfam" id="PF01555"/>
    </source>
</evidence>
<evidence type="ECO:0000256" key="4">
    <source>
        <dbReference type="SAM" id="MobiDB-lite"/>
    </source>
</evidence>
<keyword evidence="2" id="KW-0489">Methyltransferase</keyword>
<evidence type="ECO:0000313" key="6">
    <source>
        <dbReference type="EMBL" id="SVB90132.1"/>
    </source>
</evidence>
<dbReference type="Gene3D" id="3.40.50.150">
    <property type="entry name" value="Vaccinia Virus protein VP39"/>
    <property type="match status" value="1"/>
</dbReference>
<organism evidence="6">
    <name type="scientific">marine metagenome</name>
    <dbReference type="NCBI Taxonomy" id="408172"/>
    <lineage>
        <taxon>unclassified sequences</taxon>
        <taxon>metagenomes</taxon>
        <taxon>ecological metagenomes</taxon>
    </lineage>
</organism>
<evidence type="ECO:0000256" key="1">
    <source>
        <dbReference type="ARBA" id="ARBA00006594"/>
    </source>
</evidence>
<feature type="non-terminal residue" evidence="6">
    <location>
        <position position="374"/>
    </location>
</feature>
<dbReference type="InterPro" id="IPR029063">
    <property type="entry name" value="SAM-dependent_MTases_sf"/>
</dbReference>
<evidence type="ECO:0000256" key="2">
    <source>
        <dbReference type="ARBA" id="ARBA00022603"/>
    </source>
</evidence>
<keyword evidence="3" id="KW-0808">Transferase</keyword>
<protein>
    <recommendedName>
        <fullName evidence="5">DNA methylase N-4/N-6 domain-containing protein</fullName>
    </recommendedName>
</protein>
<feature type="region of interest" description="Disordered" evidence="4">
    <location>
        <begin position="257"/>
        <end position="300"/>
    </location>
</feature>
<evidence type="ECO:0000256" key="3">
    <source>
        <dbReference type="ARBA" id="ARBA00022679"/>
    </source>
</evidence>
<dbReference type="GO" id="GO:0003677">
    <property type="term" value="F:DNA binding"/>
    <property type="evidence" value="ECO:0007669"/>
    <property type="project" value="InterPro"/>
</dbReference>
<comment type="similarity">
    <text evidence="1">Belongs to the N(4)/N(6)-methyltransferase family.</text>
</comment>
<feature type="domain" description="DNA methylase N-4/N-6" evidence="5">
    <location>
        <begin position="11"/>
        <end position="92"/>
    </location>
</feature>
<feature type="region of interest" description="Disordered" evidence="4">
    <location>
        <begin position="188"/>
        <end position="210"/>
    </location>
</feature>
<reference evidence="6" key="1">
    <citation type="submission" date="2018-05" db="EMBL/GenBank/DDBJ databases">
        <authorList>
            <person name="Lanie J.A."/>
            <person name="Ng W.-L."/>
            <person name="Kazmierczak K.M."/>
            <person name="Andrzejewski T.M."/>
            <person name="Davidsen T.M."/>
            <person name="Wayne K.J."/>
            <person name="Tettelin H."/>
            <person name="Glass J.I."/>
            <person name="Rusch D."/>
            <person name="Podicherti R."/>
            <person name="Tsui H.-C.T."/>
            <person name="Winkler M.E."/>
        </authorList>
    </citation>
    <scope>NUCLEOTIDE SEQUENCE</scope>
</reference>